<dbReference type="GO" id="GO:0140359">
    <property type="term" value="F:ABC-type transporter activity"/>
    <property type="evidence" value="ECO:0007669"/>
    <property type="project" value="InterPro"/>
</dbReference>
<feature type="transmembrane region" description="Helical" evidence="6">
    <location>
        <begin position="139"/>
        <end position="166"/>
    </location>
</feature>
<dbReference type="GO" id="GO:0043190">
    <property type="term" value="C:ATP-binding cassette (ABC) transporter complex"/>
    <property type="evidence" value="ECO:0007669"/>
    <property type="project" value="InterPro"/>
</dbReference>
<evidence type="ECO:0000313" key="9">
    <source>
        <dbReference type="Proteomes" id="UP000030848"/>
    </source>
</evidence>
<protein>
    <recommendedName>
        <fullName evidence="6">Transport permease protein</fullName>
    </recommendedName>
</protein>
<evidence type="ECO:0000256" key="5">
    <source>
        <dbReference type="ARBA" id="ARBA00023251"/>
    </source>
</evidence>
<dbReference type="PANTHER" id="PTHR43229">
    <property type="entry name" value="NODULATION PROTEIN J"/>
    <property type="match status" value="1"/>
</dbReference>
<comment type="similarity">
    <text evidence="6">Belongs to the ABC-2 integral membrane protein family.</text>
</comment>
<keyword evidence="4 6" id="KW-0472">Membrane</keyword>
<feature type="transmembrane region" description="Helical" evidence="6">
    <location>
        <begin position="52"/>
        <end position="74"/>
    </location>
</feature>
<reference evidence="8 9" key="1">
    <citation type="submission" date="2014-10" db="EMBL/GenBank/DDBJ databases">
        <title>Genome sequence of Micropolyspora internatus JCM3315.</title>
        <authorList>
            <person name="Shin S.-K."/>
            <person name="Yi H."/>
        </authorList>
    </citation>
    <scope>NUCLEOTIDE SEQUENCE [LARGE SCALE GENOMIC DNA]</scope>
    <source>
        <strain evidence="8 9">JCM 3315</strain>
    </source>
</reference>
<feature type="transmembrane region" description="Helical" evidence="6">
    <location>
        <begin position="172"/>
        <end position="194"/>
    </location>
</feature>
<dbReference type="GO" id="GO:0046677">
    <property type="term" value="P:response to antibiotic"/>
    <property type="evidence" value="ECO:0007669"/>
    <property type="project" value="UniProtKB-KW"/>
</dbReference>
<comment type="caution">
    <text evidence="8">The sequence shown here is derived from an EMBL/GenBank/DDBJ whole genome shotgun (WGS) entry which is preliminary data.</text>
</comment>
<evidence type="ECO:0000256" key="4">
    <source>
        <dbReference type="ARBA" id="ARBA00023136"/>
    </source>
</evidence>
<feature type="transmembrane region" description="Helical" evidence="6">
    <location>
        <begin position="259"/>
        <end position="278"/>
    </location>
</feature>
<dbReference type="PRINTS" id="PR00164">
    <property type="entry name" value="ABC2TRNSPORT"/>
</dbReference>
<evidence type="ECO:0000256" key="1">
    <source>
        <dbReference type="ARBA" id="ARBA00004141"/>
    </source>
</evidence>
<dbReference type="EMBL" id="JRZE01000006">
    <property type="protein sequence ID" value="KHF42426.1"/>
    <property type="molecule type" value="Genomic_DNA"/>
</dbReference>
<keyword evidence="5" id="KW-0046">Antibiotic resistance</keyword>
<keyword evidence="2 6" id="KW-0812">Transmembrane</keyword>
<evidence type="ECO:0000313" key="8">
    <source>
        <dbReference type="EMBL" id="KHF42426.1"/>
    </source>
</evidence>
<organism evidence="8 9">
    <name type="scientific">Saccharomonospora viridis</name>
    <dbReference type="NCBI Taxonomy" id="1852"/>
    <lineage>
        <taxon>Bacteria</taxon>
        <taxon>Bacillati</taxon>
        <taxon>Actinomycetota</taxon>
        <taxon>Actinomycetes</taxon>
        <taxon>Pseudonocardiales</taxon>
        <taxon>Pseudonocardiaceae</taxon>
        <taxon>Saccharomonospora</taxon>
    </lineage>
</organism>
<dbReference type="InterPro" id="IPR000412">
    <property type="entry name" value="ABC_2_transport"/>
</dbReference>
<evidence type="ECO:0000256" key="6">
    <source>
        <dbReference type="RuleBase" id="RU361157"/>
    </source>
</evidence>
<feature type="domain" description="ABC transmembrane type-2" evidence="7">
    <location>
        <begin position="54"/>
        <end position="284"/>
    </location>
</feature>
<keyword evidence="6" id="KW-0813">Transport</keyword>
<dbReference type="AlphaFoldDB" id="A0A837D9G5"/>
<keyword evidence="3 6" id="KW-1133">Transmembrane helix</keyword>
<dbReference type="InterPro" id="IPR051784">
    <property type="entry name" value="Nod_factor_ABC_transporter"/>
</dbReference>
<comment type="subcellular location">
    <subcellularLocation>
        <location evidence="6">Cell membrane</location>
        <topology evidence="6">Multi-pass membrane protein</topology>
    </subcellularLocation>
    <subcellularLocation>
        <location evidence="1">Membrane</location>
        <topology evidence="1">Multi-pass membrane protein</topology>
    </subcellularLocation>
</comment>
<evidence type="ECO:0000259" key="7">
    <source>
        <dbReference type="PROSITE" id="PS51012"/>
    </source>
</evidence>
<dbReference type="PROSITE" id="PS51012">
    <property type="entry name" value="ABC_TM2"/>
    <property type="match status" value="1"/>
</dbReference>
<feature type="transmembrane region" description="Helical" evidence="6">
    <location>
        <begin position="94"/>
        <end position="118"/>
    </location>
</feature>
<keyword evidence="6" id="KW-1003">Cell membrane</keyword>
<gene>
    <name evidence="8" type="ORF">MINT15_26280</name>
</gene>
<dbReference type="PIRSF" id="PIRSF006648">
    <property type="entry name" value="DrrB"/>
    <property type="match status" value="1"/>
</dbReference>
<accession>A0A837D9G5</accession>
<dbReference type="InterPro" id="IPR047817">
    <property type="entry name" value="ABC2_TM_bact-type"/>
</dbReference>
<dbReference type="PANTHER" id="PTHR43229:SF2">
    <property type="entry name" value="NODULATION PROTEIN J"/>
    <property type="match status" value="1"/>
</dbReference>
<dbReference type="RefSeq" id="WP_177206821.1">
    <property type="nucleotide sequence ID" value="NZ_FOWS01000001.1"/>
</dbReference>
<name>A0A837D9G5_9PSEU</name>
<dbReference type="Proteomes" id="UP000030848">
    <property type="component" value="Unassembled WGS sequence"/>
</dbReference>
<evidence type="ECO:0000256" key="2">
    <source>
        <dbReference type="ARBA" id="ARBA00022692"/>
    </source>
</evidence>
<evidence type="ECO:0000256" key="3">
    <source>
        <dbReference type="ARBA" id="ARBA00022989"/>
    </source>
</evidence>
<feature type="transmembrane region" description="Helical" evidence="6">
    <location>
        <begin position="206"/>
        <end position="224"/>
    </location>
</feature>
<proteinExistence type="inferred from homology"/>
<sequence>MVVTDETMERAGRGPELASRRRGLLLRVLPPALYVGRASALIERSALVYSRAWLVFVSGLFEPLFYLLAFRVGFGQLVPEVTGPGGVTVSYVTFVAPALLVASAMNGAVFDATFNVFFKFRYDKVYEGVLSTPLGPFDIALGEIGWAVLRGSLYSVGFFGVMAAMGLVTTPWAVLVIPVAVLVSFAFAAVGMVCATLLRTTSQFDYIQLAVMPLFFFSTTFYPLSVYPEPLQVIVQCLPLYHGVELSRGFAAGVVDVSMFGHAAYLFGLAVLGVYGVARRISTLRR</sequence>
<dbReference type="InterPro" id="IPR013525">
    <property type="entry name" value="ABC2_TM"/>
</dbReference>
<dbReference type="Pfam" id="PF01061">
    <property type="entry name" value="ABC2_membrane"/>
    <property type="match status" value="1"/>
</dbReference>